<protein>
    <submittedName>
        <fullName evidence="2">Uncharacterized protein</fullName>
    </submittedName>
</protein>
<keyword evidence="1" id="KW-0472">Membrane</keyword>
<feature type="transmembrane region" description="Helical" evidence="1">
    <location>
        <begin position="108"/>
        <end position="127"/>
    </location>
</feature>
<keyword evidence="1" id="KW-0812">Transmembrane</keyword>
<dbReference type="EMBL" id="CP146203">
    <property type="protein sequence ID" value="XBH22708.1"/>
    <property type="molecule type" value="Genomic_DNA"/>
</dbReference>
<proteinExistence type="predicted"/>
<dbReference type="AlphaFoldDB" id="A0AAU7E0C7"/>
<feature type="transmembrane region" description="Helical" evidence="1">
    <location>
        <begin position="177"/>
        <end position="197"/>
    </location>
</feature>
<organism evidence="2">
    <name type="scientific">Jonesiaceae bacterium BS-20</name>
    <dbReference type="NCBI Taxonomy" id="3120821"/>
    <lineage>
        <taxon>Bacteria</taxon>
        <taxon>Bacillati</taxon>
        <taxon>Actinomycetota</taxon>
        <taxon>Actinomycetes</taxon>
        <taxon>Micrococcales</taxon>
        <taxon>Jonesiaceae</taxon>
    </lineage>
</organism>
<evidence type="ECO:0000256" key="1">
    <source>
        <dbReference type="SAM" id="Phobius"/>
    </source>
</evidence>
<accession>A0AAU7E0C7</accession>
<gene>
    <name evidence="2" type="ORF">V5R04_05670</name>
</gene>
<feature type="transmembrane region" description="Helical" evidence="1">
    <location>
        <begin position="148"/>
        <end position="171"/>
    </location>
</feature>
<evidence type="ECO:0000313" key="2">
    <source>
        <dbReference type="EMBL" id="XBH22708.1"/>
    </source>
</evidence>
<keyword evidence="1" id="KW-1133">Transmembrane helix</keyword>
<reference evidence="2" key="1">
    <citation type="submission" date="2024-02" db="EMBL/GenBank/DDBJ databases">
        <title>Tomenella chthoni gen. nov. sp. nov., a member of the family Jonesiaceae isolated from bat guano.</title>
        <authorList>
            <person name="Miller S.L."/>
            <person name="King J."/>
            <person name="Sankaranarayanan K."/>
            <person name="Lawson P.A."/>
        </authorList>
    </citation>
    <scope>NUCLEOTIDE SEQUENCE</scope>
    <source>
        <strain evidence="2">BS-20</strain>
    </source>
</reference>
<feature type="transmembrane region" description="Helical" evidence="1">
    <location>
        <begin position="69"/>
        <end position="102"/>
    </location>
</feature>
<feature type="transmembrane region" description="Helical" evidence="1">
    <location>
        <begin position="40"/>
        <end position="62"/>
    </location>
</feature>
<name>A0AAU7E0C7_9MICO</name>
<sequence length="202" mass="21500">MNKKITMSEATRAVMGRRSKANNGDVPQIKVGSVRFVPAWSLQLLSATLLLLGMWLATGWMLPAPTSIILGLTVILAVSNLVRVTVMTPIAMVGATVLFLISPAGNAIGWRTYALLGLTIAAVRLYTLLSLVARKTDVALGVLREQTIIWAVLVAPAALILLLLQLLSGVTSGNNAWLYWAAAALATLGVVVGIRAYRVGRQ</sequence>